<protein>
    <submittedName>
        <fullName evidence="1">Uncharacterized protein</fullName>
    </submittedName>
</protein>
<name>A0AAD5IRH8_ACENE</name>
<dbReference type="EMBL" id="JAJSOW010000103">
    <property type="protein sequence ID" value="KAI9174175.1"/>
    <property type="molecule type" value="Genomic_DNA"/>
</dbReference>
<organism evidence="1 2">
    <name type="scientific">Acer negundo</name>
    <name type="common">Box elder</name>
    <dbReference type="NCBI Taxonomy" id="4023"/>
    <lineage>
        <taxon>Eukaryota</taxon>
        <taxon>Viridiplantae</taxon>
        <taxon>Streptophyta</taxon>
        <taxon>Embryophyta</taxon>
        <taxon>Tracheophyta</taxon>
        <taxon>Spermatophyta</taxon>
        <taxon>Magnoliopsida</taxon>
        <taxon>eudicotyledons</taxon>
        <taxon>Gunneridae</taxon>
        <taxon>Pentapetalae</taxon>
        <taxon>rosids</taxon>
        <taxon>malvids</taxon>
        <taxon>Sapindales</taxon>
        <taxon>Sapindaceae</taxon>
        <taxon>Hippocastanoideae</taxon>
        <taxon>Acereae</taxon>
        <taxon>Acer</taxon>
    </lineage>
</organism>
<reference evidence="1" key="1">
    <citation type="journal article" date="2022" name="Plant J.">
        <title>Strategies of tolerance reflected in two North American maple genomes.</title>
        <authorList>
            <person name="McEvoy S.L."/>
            <person name="Sezen U.U."/>
            <person name="Trouern-Trend A."/>
            <person name="McMahon S.M."/>
            <person name="Schaberg P.G."/>
            <person name="Yang J."/>
            <person name="Wegrzyn J.L."/>
            <person name="Swenson N.G."/>
        </authorList>
    </citation>
    <scope>NUCLEOTIDE SEQUENCE</scope>
    <source>
        <strain evidence="1">91603</strain>
    </source>
</reference>
<keyword evidence="2" id="KW-1185">Reference proteome</keyword>
<dbReference type="Proteomes" id="UP001064489">
    <property type="component" value="Chromosome 8"/>
</dbReference>
<reference evidence="1" key="2">
    <citation type="submission" date="2023-02" db="EMBL/GenBank/DDBJ databases">
        <authorList>
            <person name="Swenson N.G."/>
            <person name="Wegrzyn J.L."/>
            <person name="Mcevoy S.L."/>
        </authorList>
    </citation>
    <scope>NUCLEOTIDE SEQUENCE</scope>
    <source>
        <strain evidence="1">91603</strain>
        <tissue evidence="1">Leaf</tissue>
    </source>
</reference>
<evidence type="ECO:0000313" key="1">
    <source>
        <dbReference type="EMBL" id="KAI9174175.1"/>
    </source>
</evidence>
<dbReference type="AlphaFoldDB" id="A0AAD5IRH8"/>
<comment type="caution">
    <text evidence="1">The sequence shown here is derived from an EMBL/GenBank/DDBJ whole genome shotgun (WGS) entry which is preliminary data.</text>
</comment>
<accession>A0AAD5IRH8</accession>
<dbReference type="PANTHER" id="PTHR33356">
    <property type="entry name" value="TIP41-LIKE PROTEIN"/>
    <property type="match status" value="1"/>
</dbReference>
<dbReference type="PANTHER" id="PTHR33356:SF17">
    <property type="entry name" value="TPX2 CENTRAL DOMAIN-CONTAINING PROTEIN"/>
    <property type="match status" value="1"/>
</dbReference>
<evidence type="ECO:0000313" key="2">
    <source>
        <dbReference type="Proteomes" id="UP001064489"/>
    </source>
</evidence>
<sequence length="83" mass="9071">MRAVFLSGSSGGGGDVKRECAGTSVFLPRRYGNNNNNNNINNFNNNPHDSRNKLGCSTVLLPAKVVQALNLNFEDIHFHVQAQ</sequence>
<gene>
    <name evidence="1" type="ORF">LWI28_013157</name>
</gene>
<proteinExistence type="predicted"/>